<name>B3T1U2_9ZZZZ</name>
<feature type="transmembrane region" description="Helical" evidence="1">
    <location>
        <begin position="150"/>
        <end position="170"/>
    </location>
</feature>
<dbReference type="Pfam" id="PF00892">
    <property type="entry name" value="EamA"/>
    <property type="match status" value="2"/>
</dbReference>
<accession>B3T1U2</accession>
<feature type="transmembrane region" description="Helical" evidence="1">
    <location>
        <begin position="235"/>
        <end position="256"/>
    </location>
</feature>
<feature type="transmembrane region" description="Helical" evidence="1">
    <location>
        <begin position="7"/>
        <end position="27"/>
    </location>
</feature>
<dbReference type="PANTHER" id="PTHR22911">
    <property type="entry name" value="ACYL-MALONYL CONDENSING ENZYME-RELATED"/>
    <property type="match status" value="1"/>
</dbReference>
<feature type="transmembrane region" description="Helical" evidence="1">
    <location>
        <begin position="124"/>
        <end position="144"/>
    </location>
</feature>
<feature type="domain" description="EamA" evidence="2">
    <location>
        <begin position="9"/>
        <end position="141"/>
    </location>
</feature>
<evidence type="ECO:0000256" key="1">
    <source>
        <dbReference type="SAM" id="Phobius"/>
    </source>
</evidence>
<keyword evidence="1" id="KW-0472">Membrane</keyword>
<sequence length="286" mass="31357">MRSLYKIPGPALVLLGAFFLSYGGLLIKSFEGATLWQILLWRSIFFTITVGVFLLATYKKETITKFKLAGFPGIIAGFFLSLGFVSYVFAMYNTTVANVNFTITTQTVWLALLGYLFLKEKISIHTLIAIILAMSGVLLMIGDSLSGGKFVGNIVALVMPITFAILVIIVRKYPNVDMVPAMFTAGIFSVIYGLLIVSSLYISPKDLFLSFLLGVTQIGFGFICITIGSKSTPSAMVGILMLTEAILGPLWVWLFIKEVPPTSVFIGGGIIIFAILLQFFYRKKTT</sequence>
<feature type="domain" description="EamA" evidence="2">
    <location>
        <begin position="152"/>
        <end position="277"/>
    </location>
</feature>
<evidence type="ECO:0000259" key="2">
    <source>
        <dbReference type="Pfam" id="PF00892"/>
    </source>
</evidence>
<feature type="transmembrane region" description="Helical" evidence="1">
    <location>
        <begin position="96"/>
        <end position="117"/>
    </location>
</feature>
<dbReference type="SUPFAM" id="SSF103481">
    <property type="entry name" value="Multidrug resistance efflux transporter EmrE"/>
    <property type="match status" value="2"/>
</dbReference>
<keyword evidence="1" id="KW-1133">Transmembrane helix</keyword>
<dbReference type="InterPro" id="IPR037185">
    <property type="entry name" value="EmrE-like"/>
</dbReference>
<feature type="transmembrane region" description="Helical" evidence="1">
    <location>
        <begin position="39"/>
        <end position="56"/>
    </location>
</feature>
<dbReference type="InterPro" id="IPR000620">
    <property type="entry name" value="EamA_dom"/>
</dbReference>
<organism evidence="3">
    <name type="scientific">uncultured marine microorganism HF4000_093M11</name>
    <dbReference type="NCBI Taxonomy" id="455519"/>
    <lineage>
        <taxon>unclassified sequences</taxon>
        <taxon>environmental samples</taxon>
    </lineage>
</organism>
<gene>
    <name evidence="3" type="ORF">ALOHA_HF4000093M11ctg1g37</name>
</gene>
<protein>
    <submittedName>
        <fullName evidence="3">Putative integral membrane protein DUF6</fullName>
    </submittedName>
</protein>
<reference evidence="3" key="1">
    <citation type="journal article" date="2008" name="ISME J.">
        <title>Genomic patterns of recombination, clonal divergence and environment in marine microbial populations.</title>
        <authorList>
            <person name="Konstantinidis K.T."/>
            <person name="Delong E.F."/>
        </authorList>
    </citation>
    <scope>NUCLEOTIDE SEQUENCE</scope>
</reference>
<dbReference type="AlphaFoldDB" id="B3T1U2"/>
<evidence type="ECO:0000313" key="3">
    <source>
        <dbReference type="EMBL" id="ABZ06551.1"/>
    </source>
</evidence>
<feature type="transmembrane region" description="Helical" evidence="1">
    <location>
        <begin position="262"/>
        <end position="281"/>
    </location>
</feature>
<feature type="transmembrane region" description="Helical" evidence="1">
    <location>
        <begin position="208"/>
        <end position="228"/>
    </location>
</feature>
<feature type="transmembrane region" description="Helical" evidence="1">
    <location>
        <begin position="182"/>
        <end position="202"/>
    </location>
</feature>
<dbReference type="GO" id="GO:0016020">
    <property type="term" value="C:membrane"/>
    <property type="evidence" value="ECO:0007669"/>
    <property type="project" value="InterPro"/>
</dbReference>
<proteinExistence type="predicted"/>
<feature type="transmembrane region" description="Helical" evidence="1">
    <location>
        <begin position="68"/>
        <end position="90"/>
    </location>
</feature>
<dbReference type="EMBL" id="EU016578">
    <property type="protein sequence ID" value="ABZ06551.1"/>
    <property type="molecule type" value="Genomic_DNA"/>
</dbReference>
<keyword evidence="1" id="KW-0812">Transmembrane</keyword>